<accession>A0A1I8FQG1</accession>
<evidence type="ECO:0000256" key="5">
    <source>
        <dbReference type="SAM" id="MobiDB-lite"/>
    </source>
</evidence>
<keyword evidence="4 6" id="KW-0472">Membrane</keyword>
<feature type="transmembrane region" description="Helical" evidence="6">
    <location>
        <begin position="173"/>
        <end position="196"/>
    </location>
</feature>
<feature type="transmembrane region" description="Helical" evidence="6">
    <location>
        <begin position="414"/>
        <end position="433"/>
    </location>
</feature>
<feature type="transmembrane region" description="Helical" evidence="6">
    <location>
        <begin position="261"/>
        <end position="279"/>
    </location>
</feature>
<evidence type="ECO:0000313" key="9">
    <source>
        <dbReference type="WBParaSite" id="maker-unitig_44395-snap-gene-0.2-mRNA-1"/>
    </source>
</evidence>
<sequence>MVEQGFSLNAYVKDSLMLELYGIAAASSSALVAKRSGSRASPSSASTSHTVNQADVEAAAFCLHQREIIPSALLAALVLRRARACCDSVQMRAELDLQAARFEQLAYSMTAGLRRPPGQHDGCQAAAHLRRGDLLRAGREGTSLSFIAHPSCQNLLDMMWRGRIVGHLSGLQFLLVGLVGLLSTLVCGAAAAAAGFGGRAAAETVGNHQESSAFAVGRAKAGQRSCERRRQAKVVRAGGAACAAGWFCDTYDFYATPMVPLSVHLGFLCLYSYVLLFTVGNATQSWNPLQLLLAVFVLSFMVEAVKQLLCERRLAGHLAKGWNLMDFASMAIFTLAAIVFLVCGFVPGLPDSIFGVDTSGSALDTGSVKMMRICRILLGLALFFYFCRLLQNFFRACQLGPKVVMIQTMIIEDLIPFMVIFMVFVVGYGVFVWSTMFQCPRRTWAERLDAVMSLLKLAYFESFGELQVGYISGEADACRLNMTGCPDSWGRYIAPVLLGFYIVFTNVLLLNLLYCHVCQHVRAHPELLYAVLDSTALLNHAREYTERTALRRRLCRCLWNLALLIYLGCIVGDSAVSEEQLTKWEGASARRSSSAVARRPISSAGERMHQNPAVGCRHYRKHRIGGRCGRGSRGSAAQSMDWDTMHSVVRVRIREGLRDTEKQLRRIDDVDERCVGLSERGRRTARGSAEAGPEDGAAADRLF</sequence>
<protein>
    <submittedName>
        <fullName evidence="9">Ion_trans domain-containing protein</fullName>
    </submittedName>
</protein>
<comment type="subcellular location">
    <subcellularLocation>
        <location evidence="1">Membrane</location>
        <topology evidence="1">Multi-pass membrane protein</topology>
    </subcellularLocation>
</comment>
<dbReference type="PANTHER" id="PTHR13800">
    <property type="entry name" value="TRANSIENT RECEPTOR POTENTIAL CATION CHANNEL, SUBFAMILY M, MEMBER 6"/>
    <property type="match status" value="1"/>
</dbReference>
<reference evidence="9" key="1">
    <citation type="submission" date="2016-11" db="UniProtKB">
        <authorList>
            <consortium name="WormBaseParasite"/>
        </authorList>
    </citation>
    <scope>IDENTIFICATION</scope>
</reference>
<organism evidence="8 9">
    <name type="scientific">Macrostomum lignano</name>
    <dbReference type="NCBI Taxonomy" id="282301"/>
    <lineage>
        <taxon>Eukaryota</taxon>
        <taxon>Metazoa</taxon>
        <taxon>Spiralia</taxon>
        <taxon>Lophotrochozoa</taxon>
        <taxon>Platyhelminthes</taxon>
        <taxon>Rhabditophora</taxon>
        <taxon>Macrostomorpha</taxon>
        <taxon>Macrostomida</taxon>
        <taxon>Macrostomidae</taxon>
        <taxon>Macrostomum</taxon>
    </lineage>
</organism>
<keyword evidence="2 6" id="KW-0812">Transmembrane</keyword>
<dbReference type="Pfam" id="PF00520">
    <property type="entry name" value="Ion_trans"/>
    <property type="match status" value="1"/>
</dbReference>
<dbReference type="WBParaSite" id="maker-unitig_44395-snap-gene-0.2-mRNA-1">
    <property type="protein sequence ID" value="maker-unitig_44395-snap-gene-0.2-mRNA-1"/>
    <property type="gene ID" value="maker-unitig_44395-snap-gene-0.2"/>
</dbReference>
<evidence type="ECO:0000256" key="3">
    <source>
        <dbReference type="ARBA" id="ARBA00022989"/>
    </source>
</evidence>
<proteinExistence type="predicted"/>
<dbReference type="GO" id="GO:0099604">
    <property type="term" value="F:ligand-gated calcium channel activity"/>
    <property type="evidence" value="ECO:0007669"/>
    <property type="project" value="TreeGrafter"/>
</dbReference>
<evidence type="ECO:0000256" key="1">
    <source>
        <dbReference type="ARBA" id="ARBA00004141"/>
    </source>
</evidence>
<evidence type="ECO:0000259" key="7">
    <source>
        <dbReference type="Pfam" id="PF00520"/>
    </source>
</evidence>
<dbReference type="PANTHER" id="PTHR13800:SF12">
    <property type="entry name" value="TRANSIENT RECEPTOR POTENTIAL CATION CHANNEL SUBFAMILY M MEMBER-LIKE 2"/>
    <property type="match status" value="1"/>
</dbReference>
<feature type="transmembrane region" description="Helical" evidence="6">
    <location>
        <begin position="376"/>
        <end position="394"/>
    </location>
</feature>
<dbReference type="Proteomes" id="UP000095280">
    <property type="component" value="Unplaced"/>
</dbReference>
<feature type="compositionally biased region" description="Low complexity" evidence="5">
    <location>
        <begin position="689"/>
        <end position="703"/>
    </location>
</feature>
<feature type="transmembrane region" description="Helical" evidence="6">
    <location>
        <begin position="329"/>
        <end position="349"/>
    </location>
</feature>
<evidence type="ECO:0000256" key="6">
    <source>
        <dbReference type="SAM" id="Phobius"/>
    </source>
</evidence>
<feature type="domain" description="Ion transport" evidence="7">
    <location>
        <begin position="267"/>
        <end position="513"/>
    </location>
</feature>
<dbReference type="GO" id="GO:0005886">
    <property type="term" value="C:plasma membrane"/>
    <property type="evidence" value="ECO:0007669"/>
    <property type="project" value="TreeGrafter"/>
</dbReference>
<feature type="region of interest" description="Disordered" evidence="5">
    <location>
        <begin position="680"/>
        <end position="703"/>
    </location>
</feature>
<dbReference type="AlphaFoldDB" id="A0A1I8FQG1"/>
<evidence type="ECO:0000313" key="8">
    <source>
        <dbReference type="Proteomes" id="UP000095280"/>
    </source>
</evidence>
<evidence type="ECO:0000256" key="2">
    <source>
        <dbReference type="ARBA" id="ARBA00022692"/>
    </source>
</evidence>
<evidence type="ECO:0000256" key="4">
    <source>
        <dbReference type="ARBA" id="ARBA00023136"/>
    </source>
</evidence>
<keyword evidence="8" id="KW-1185">Reference proteome</keyword>
<dbReference type="InterPro" id="IPR005821">
    <property type="entry name" value="Ion_trans_dom"/>
</dbReference>
<keyword evidence="3 6" id="KW-1133">Transmembrane helix</keyword>
<feature type="transmembrane region" description="Helical" evidence="6">
    <location>
        <begin position="492"/>
        <end position="514"/>
    </location>
</feature>
<name>A0A1I8FQG1_9PLAT</name>
<dbReference type="InterPro" id="IPR050927">
    <property type="entry name" value="TRPM"/>
</dbReference>